<dbReference type="SUPFAM" id="SSF47413">
    <property type="entry name" value="lambda repressor-like DNA-binding domains"/>
    <property type="match status" value="1"/>
</dbReference>
<protein>
    <submittedName>
        <fullName evidence="1">Putative addiction module antidote protein</fullName>
    </submittedName>
</protein>
<dbReference type="AlphaFoldDB" id="A0A7W6NJE0"/>
<organism evidence="1 2">
    <name type="scientific">Gellertiella hungarica</name>
    <dbReference type="NCBI Taxonomy" id="1572859"/>
    <lineage>
        <taxon>Bacteria</taxon>
        <taxon>Pseudomonadati</taxon>
        <taxon>Pseudomonadota</taxon>
        <taxon>Alphaproteobacteria</taxon>
        <taxon>Hyphomicrobiales</taxon>
        <taxon>Rhizobiaceae</taxon>
        <taxon>Gellertiella</taxon>
    </lineage>
</organism>
<name>A0A7W6NJE0_9HYPH</name>
<keyword evidence="2" id="KW-1185">Reference proteome</keyword>
<dbReference type="GO" id="GO:0003677">
    <property type="term" value="F:DNA binding"/>
    <property type="evidence" value="ECO:0007669"/>
    <property type="project" value="InterPro"/>
</dbReference>
<accession>A0A7W6NJE0</accession>
<proteinExistence type="predicted"/>
<dbReference type="Proteomes" id="UP000528286">
    <property type="component" value="Unassembled WGS sequence"/>
</dbReference>
<dbReference type="InterPro" id="IPR014057">
    <property type="entry name" value="HI1420"/>
</dbReference>
<dbReference type="NCBIfam" id="TIGR02684">
    <property type="entry name" value="dnstrm_HI1420"/>
    <property type="match status" value="1"/>
</dbReference>
<dbReference type="PANTHER" id="PTHR40275:SF1">
    <property type="entry name" value="SSL7038 PROTEIN"/>
    <property type="match status" value="1"/>
</dbReference>
<reference evidence="1 2" key="1">
    <citation type="submission" date="2020-08" db="EMBL/GenBank/DDBJ databases">
        <title>Genomic Encyclopedia of Type Strains, Phase IV (KMG-IV): sequencing the most valuable type-strain genomes for metagenomic binning, comparative biology and taxonomic classification.</title>
        <authorList>
            <person name="Goeker M."/>
        </authorList>
    </citation>
    <scope>NUCLEOTIDE SEQUENCE [LARGE SCALE GENOMIC DNA]</scope>
    <source>
        <strain evidence="1 2">DSM 29853</strain>
    </source>
</reference>
<evidence type="ECO:0000313" key="2">
    <source>
        <dbReference type="Proteomes" id="UP000528286"/>
    </source>
</evidence>
<comment type="caution">
    <text evidence="1">The sequence shown here is derived from an EMBL/GenBank/DDBJ whole genome shotgun (WGS) entry which is preliminary data.</text>
</comment>
<dbReference type="EMBL" id="JACIEZ010000001">
    <property type="protein sequence ID" value="MBB4063384.1"/>
    <property type="molecule type" value="Genomic_DNA"/>
</dbReference>
<dbReference type="PANTHER" id="PTHR40275">
    <property type="entry name" value="SSL7038 PROTEIN"/>
    <property type="match status" value="1"/>
</dbReference>
<dbReference type="InterPro" id="IPR010982">
    <property type="entry name" value="Lambda_DNA-bd_dom_sf"/>
</dbReference>
<sequence>MRSDITPYDLAEGIRDHEDLAVFLALAFDTTDAGEIAHALGIAARSEGMTDIARKAGLSREALYRSLTENGNPTLKSVLAVLDAMGLRLSVVPKEEEHVSIGAPVRKRRQKA</sequence>
<evidence type="ECO:0000313" key="1">
    <source>
        <dbReference type="EMBL" id="MBB4063384.1"/>
    </source>
</evidence>
<dbReference type="Pfam" id="PF21716">
    <property type="entry name" value="dnstrm_HI1420"/>
    <property type="match status" value="1"/>
</dbReference>
<dbReference type="RefSeq" id="WP_183364574.1">
    <property type="nucleotide sequence ID" value="NZ_JACIEZ010000001.1"/>
</dbReference>
<gene>
    <name evidence="1" type="ORF">GGR23_000545</name>
</gene>